<evidence type="ECO:0000256" key="3">
    <source>
        <dbReference type="ARBA" id="ARBA00022737"/>
    </source>
</evidence>
<dbReference type="InterPro" id="IPR050230">
    <property type="entry name" value="CALM/Myosin/TropC-like"/>
</dbReference>
<dbReference type="STRING" id="2880.D8LKX2"/>
<evidence type="ECO:0000259" key="5">
    <source>
        <dbReference type="PROSITE" id="PS50222"/>
    </source>
</evidence>
<dbReference type="FunFam" id="1.10.238.10:FF:000178">
    <property type="entry name" value="Calmodulin-2 A"/>
    <property type="match status" value="1"/>
</dbReference>
<dbReference type="InterPro" id="IPR002048">
    <property type="entry name" value="EF_hand_dom"/>
</dbReference>
<feature type="domain" description="EF-hand" evidence="5">
    <location>
        <begin position="34"/>
        <end position="69"/>
    </location>
</feature>
<feature type="domain" description="EF-hand" evidence="5">
    <location>
        <begin position="70"/>
        <end position="105"/>
    </location>
</feature>
<evidence type="ECO:0000313" key="7">
    <source>
        <dbReference type="Proteomes" id="UP000002630"/>
    </source>
</evidence>
<gene>
    <name evidence="6" type="primary">DYLC7</name>
    <name evidence="6" type="ORF">Esi_0031_0097</name>
</gene>
<reference evidence="6 7" key="1">
    <citation type="journal article" date="2010" name="Nature">
        <title>The Ectocarpus genome and the independent evolution of multicellularity in brown algae.</title>
        <authorList>
            <person name="Cock J.M."/>
            <person name="Sterck L."/>
            <person name="Rouze P."/>
            <person name="Scornet D."/>
            <person name="Allen A.E."/>
            <person name="Amoutzias G."/>
            <person name="Anthouard V."/>
            <person name="Artiguenave F."/>
            <person name="Aury J.M."/>
            <person name="Badger J.H."/>
            <person name="Beszteri B."/>
            <person name="Billiau K."/>
            <person name="Bonnet E."/>
            <person name="Bothwell J.H."/>
            <person name="Bowler C."/>
            <person name="Boyen C."/>
            <person name="Brownlee C."/>
            <person name="Carrano C.J."/>
            <person name="Charrier B."/>
            <person name="Cho G.Y."/>
            <person name="Coelho S.M."/>
            <person name="Collen J."/>
            <person name="Corre E."/>
            <person name="Da Silva C."/>
            <person name="Delage L."/>
            <person name="Delaroque N."/>
            <person name="Dittami S.M."/>
            <person name="Doulbeau S."/>
            <person name="Elias M."/>
            <person name="Farnham G."/>
            <person name="Gachon C.M."/>
            <person name="Gschloessl B."/>
            <person name="Heesch S."/>
            <person name="Jabbari K."/>
            <person name="Jubin C."/>
            <person name="Kawai H."/>
            <person name="Kimura K."/>
            <person name="Kloareg B."/>
            <person name="Kupper F.C."/>
            <person name="Lang D."/>
            <person name="Le Bail A."/>
            <person name="Leblanc C."/>
            <person name="Lerouge P."/>
            <person name="Lohr M."/>
            <person name="Lopez P.J."/>
            <person name="Martens C."/>
            <person name="Maumus F."/>
            <person name="Michel G."/>
            <person name="Miranda-Saavedra D."/>
            <person name="Morales J."/>
            <person name="Moreau H."/>
            <person name="Motomura T."/>
            <person name="Nagasato C."/>
            <person name="Napoli C.A."/>
            <person name="Nelson D.R."/>
            <person name="Nyvall-Collen P."/>
            <person name="Peters A.F."/>
            <person name="Pommier C."/>
            <person name="Potin P."/>
            <person name="Poulain J."/>
            <person name="Quesneville H."/>
            <person name="Read B."/>
            <person name="Rensing S.A."/>
            <person name="Ritter A."/>
            <person name="Rousvoal S."/>
            <person name="Samanta M."/>
            <person name="Samson G."/>
            <person name="Schroeder D.C."/>
            <person name="Segurens B."/>
            <person name="Strittmatter M."/>
            <person name="Tonon T."/>
            <person name="Tregear J.W."/>
            <person name="Valentin K."/>
            <person name="von Dassow P."/>
            <person name="Yamagishi T."/>
            <person name="Van de Peer Y."/>
            <person name="Wincker P."/>
        </authorList>
    </citation>
    <scope>NUCLEOTIDE SEQUENCE [LARGE SCALE GENOMIC DNA]</scope>
    <source>
        <strain evidence="7">Ec32 / CCAP1310/4</strain>
    </source>
</reference>
<dbReference type="GO" id="GO:0005509">
    <property type="term" value="F:calcium ion binding"/>
    <property type="evidence" value="ECO:0007669"/>
    <property type="project" value="InterPro"/>
</dbReference>
<dbReference type="PROSITE" id="PS00018">
    <property type="entry name" value="EF_HAND_1"/>
    <property type="match status" value="3"/>
</dbReference>
<dbReference type="InParanoid" id="D8LKX2"/>
<dbReference type="SUPFAM" id="SSF47473">
    <property type="entry name" value="EF-hand"/>
    <property type="match status" value="1"/>
</dbReference>
<keyword evidence="4" id="KW-0106">Calcium</keyword>
<keyword evidence="3" id="KW-0677">Repeat</keyword>
<dbReference type="PANTHER" id="PTHR23048:SF0">
    <property type="entry name" value="CALMODULIN LIKE 3"/>
    <property type="match status" value="1"/>
</dbReference>
<dbReference type="AlphaFoldDB" id="D8LKX2"/>
<dbReference type="InterPro" id="IPR011992">
    <property type="entry name" value="EF-hand-dom_pair"/>
</dbReference>
<dbReference type="PANTHER" id="PTHR23048">
    <property type="entry name" value="MYOSIN LIGHT CHAIN 1, 3"/>
    <property type="match status" value="1"/>
</dbReference>
<evidence type="ECO:0000256" key="1">
    <source>
        <dbReference type="ARBA" id="ARBA00005253"/>
    </source>
</evidence>
<dbReference type="OrthoDB" id="26525at2759"/>
<evidence type="ECO:0000256" key="2">
    <source>
        <dbReference type="ARBA" id="ARBA00020786"/>
    </source>
</evidence>
<accession>D8LKX2</accession>
<name>D8LKX2_ECTSI</name>
<dbReference type="Pfam" id="PF13499">
    <property type="entry name" value="EF-hand_7"/>
    <property type="match status" value="1"/>
</dbReference>
<dbReference type="GO" id="GO:0016460">
    <property type="term" value="C:myosin II complex"/>
    <property type="evidence" value="ECO:0007669"/>
    <property type="project" value="TreeGrafter"/>
</dbReference>
<dbReference type="Pfam" id="PF13202">
    <property type="entry name" value="EF-hand_5"/>
    <property type="match status" value="1"/>
</dbReference>
<feature type="domain" description="EF-hand" evidence="5">
    <location>
        <begin position="151"/>
        <end position="176"/>
    </location>
</feature>
<dbReference type="PROSITE" id="PS50222">
    <property type="entry name" value="EF_HAND_2"/>
    <property type="match status" value="3"/>
</dbReference>
<dbReference type="CDD" id="cd00051">
    <property type="entry name" value="EFh"/>
    <property type="match status" value="1"/>
</dbReference>
<sequence>MKPSCSIHGVVHQPRTHGTASLSRRYEGMVLTQEEIDGCRDAFLAFDKDRSGNIDVWELRQVLEAMGQKPTEEELFQMISEVDDNMSGSIDFPEFLKVIENQKTRAQNFDDETDMIDAFVACGGRMDKTGHVKRGALVKIIKVDFGLTINIEDLINKIDADGSGEIEFPEFKALLS</sequence>
<proteinExistence type="inferred from homology"/>
<dbReference type="SMART" id="SM00054">
    <property type="entry name" value="EFh"/>
    <property type="match status" value="3"/>
</dbReference>
<organism evidence="6 7">
    <name type="scientific">Ectocarpus siliculosus</name>
    <name type="common">Brown alga</name>
    <name type="synonym">Conferva siliculosa</name>
    <dbReference type="NCBI Taxonomy" id="2880"/>
    <lineage>
        <taxon>Eukaryota</taxon>
        <taxon>Sar</taxon>
        <taxon>Stramenopiles</taxon>
        <taxon>Ochrophyta</taxon>
        <taxon>PX clade</taxon>
        <taxon>Phaeophyceae</taxon>
        <taxon>Ectocarpales</taxon>
        <taxon>Ectocarpaceae</taxon>
        <taxon>Ectocarpus</taxon>
    </lineage>
</organism>
<dbReference type="Proteomes" id="UP000002630">
    <property type="component" value="Unassembled WGS sequence"/>
</dbReference>
<evidence type="ECO:0000313" key="6">
    <source>
        <dbReference type="EMBL" id="CBN80105.1"/>
    </source>
</evidence>
<dbReference type="eggNOG" id="KOG0027">
    <property type="taxonomic scope" value="Eukaryota"/>
</dbReference>
<evidence type="ECO:0000256" key="4">
    <source>
        <dbReference type="ARBA" id="ARBA00022837"/>
    </source>
</evidence>
<keyword evidence="7" id="KW-1185">Reference proteome</keyword>
<dbReference type="InterPro" id="IPR018247">
    <property type="entry name" value="EF_Hand_1_Ca_BS"/>
</dbReference>
<protein>
    <recommendedName>
        <fullName evidence="2">Calmodulin</fullName>
    </recommendedName>
</protein>
<dbReference type="EMBL" id="FN649760">
    <property type="protein sequence ID" value="CBN80105.1"/>
    <property type="molecule type" value="Genomic_DNA"/>
</dbReference>
<comment type="similarity">
    <text evidence="1">Belongs to the centrin family.</text>
</comment>
<dbReference type="Gene3D" id="1.10.238.10">
    <property type="entry name" value="EF-hand"/>
    <property type="match status" value="2"/>
</dbReference>